<sequence>MSLSKRVGGRKANSDGDRLEENNKAVVDPLAMTVNYSLILELENEPEREEASPQLLLIALIRGTARHNCTDCKICLRYACNAVLESCIIRNSLANELLSYYNILNINSKALNIRKLITEKKTKIQRKQRVTSTTICRLCDVGTTKFCCSSTVAVVNVKRSNFPGLQIEGIRCIDIAKERKVGAVQLFLRSTELYAEHCW</sequence>
<name>A0A0V1F7D4_TRIPS</name>
<evidence type="ECO:0000313" key="1">
    <source>
        <dbReference type="EMBL" id="KRY81139.1"/>
    </source>
</evidence>
<organism evidence="1 2">
    <name type="scientific">Trichinella pseudospiralis</name>
    <name type="common">Parasitic roundworm</name>
    <dbReference type="NCBI Taxonomy" id="6337"/>
    <lineage>
        <taxon>Eukaryota</taxon>
        <taxon>Metazoa</taxon>
        <taxon>Ecdysozoa</taxon>
        <taxon>Nematoda</taxon>
        <taxon>Enoplea</taxon>
        <taxon>Dorylaimia</taxon>
        <taxon>Trichinellida</taxon>
        <taxon>Trichinellidae</taxon>
        <taxon>Trichinella</taxon>
    </lineage>
</organism>
<keyword evidence="2" id="KW-1185">Reference proteome</keyword>
<dbReference type="EMBL" id="JYDT01000260">
    <property type="protein sequence ID" value="KRY81139.1"/>
    <property type="molecule type" value="Genomic_DNA"/>
</dbReference>
<dbReference type="AlphaFoldDB" id="A0A0V1F7D4"/>
<gene>
    <name evidence="1" type="ORF">T4D_13620</name>
</gene>
<protein>
    <submittedName>
        <fullName evidence="1">Uncharacterized protein</fullName>
    </submittedName>
</protein>
<comment type="caution">
    <text evidence="1">The sequence shown here is derived from an EMBL/GenBank/DDBJ whole genome shotgun (WGS) entry which is preliminary data.</text>
</comment>
<reference evidence="1 2" key="1">
    <citation type="submission" date="2015-01" db="EMBL/GenBank/DDBJ databases">
        <title>Evolution of Trichinella species and genotypes.</title>
        <authorList>
            <person name="Korhonen P.K."/>
            <person name="Edoardo P."/>
            <person name="Giuseppe L.R."/>
            <person name="Gasser R.B."/>
        </authorList>
    </citation>
    <scope>NUCLEOTIDE SEQUENCE [LARGE SCALE GENOMIC DNA]</scope>
    <source>
        <strain evidence="1">ISS470</strain>
    </source>
</reference>
<dbReference type="Proteomes" id="UP000054995">
    <property type="component" value="Unassembled WGS sequence"/>
</dbReference>
<proteinExistence type="predicted"/>
<evidence type="ECO:0000313" key="2">
    <source>
        <dbReference type="Proteomes" id="UP000054995"/>
    </source>
</evidence>
<accession>A0A0V1F7D4</accession>